<feature type="transmembrane region" description="Helical" evidence="1">
    <location>
        <begin position="12"/>
        <end position="31"/>
    </location>
</feature>
<keyword evidence="1" id="KW-1133">Transmembrane helix</keyword>
<sequence>MNRIGMSIKNNAAYTLFELLVVLVLIGYVSVSIISRYQTSQPEYSLRLQAHELKSSIQVQQAMAMQFFERKEYTNKEMRDDDLWGIAFPGDGSYQFIRKKAKSGSTDMLDKNSFPGAIPQPVWYDTDIYSSHKKNITYQLNNSCTGSEKILFDALGKPVNNKGKQCSRDIFLKLESTKTQKSARLVIKKTGLIDIQL</sequence>
<reference evidence="3" key="1">
    <citation type="submission" date="2012-11" db="EMBL/GenBank/DDBJ databases">
        <authorList>
            <person name="Lucero-Rivera Y.E."/>
            <person name="Tovar-Ramirez D."/>
        </authorList>
    </citation>
    <scope>NUCLEOTIDE SEQUENCE [LARGE SCALE GENOMIC DNA]</scope>
    <source>
        <strain evidence="3">Araruama</strain>
    </source>
</reference>
<gene>
    <name evidence="2" type="ORF">OMM_00126</name>
</gene>
<proteinExistence type="predicted"/>
<keyword evidence="1" id="KW-0812">Transmembrane</keyword>
<comment type="caution">
    <text evidence="2">The sequence shown here is derived from an EMBL/GenBank/DDBJ whole genome shotgun (WGS) entry which is preliminary data.</text>
</comment>
<protein>
    <submittedName>
        <fullName evidence="2">Uncharacterized protein</fullName>
    </submittedName>
</protein>
<accession>A0A1V1PI14</accession>
<keyword evidence="1" id="KW-0472">Membrane</keyword>
<dbReference type="EMBL" id="ATBP01000004">
    <property type="protein sequence ID" value="ETR74541.1"/>
    <property type="molecule type" value="Genomic_DNA"/>
</dbReference>
<evidence type="ECO:0000256" key="1">
    <source>
        <dbReference type="SAM" id="Phobius"/>
    </source>
</evidence>
<organism evidence="2 3">
    <name type="scientific">Candidatus Magnetoglobus multicellularis str. Araruama</name>
    <dbReference type="NCBI Taxonomy" id="890399"/>
    <lineage>
        <taxon>Bacteria</taxon>
        <taxon>Pseudomonadati</taxon>
        <taxon>Thermodesulfobacteriota</taxon>
        <taxon>Desulfobacteria</taxon>
        <taxon>Desulfobacterales</taxon>
        <taxon>Desulfobacteraceae</taxon>
        <taxon>Candidatus Magnetoglobus</taxon>
    </lineage>
</organism>
<name>A0A1V1PI14_9BACT</name>
<evidence type="ECO:0000313" key="3">
    <source>
        <dbReference type="Proteomes" id="UP000189670"/>
    </source>
</evidence>
<evidence type="ECO:0000313" key="2">
    <source>
        <dbReference type="EMBL" id="ETR74541.1"/>
    </source>
</evidence>
<dbReference type="Proteomes" id="UP000189670">
    <property type="component" value="Unassembled WGS sequence"/>
</dbReference>
<dbReference type="AlphaFoldDB" id="A0A1V1PI14"/>